<comment type="caution">
    <text evidence="2">The sequence shown here is derived from an EMBL/GenBank/DDBJ whole genome shotgun (WGS) entry which is preliminary data.</text>
</comment>
<dbReference type="EMBL" id="JAGKON010000013">
    <property type="protein sequence ID" value="MBQ0600920.1"/>
    <property type="molecule type" value="Genomic_DNA"/>
</dbReference>
<dbReference type="RefSeq" id="WP_210846321.1">
    <property type="nucleotide sequence ID" value="NZ_JAGKON010000013.1"/>
</dbReference>
<accession>A0AAP2BJW5</accession>
<keyword evidence="3" id="KW-1185">Reference proteome</keyword>
<organism evidence="2 3">
    <name type="scientific">Klebsiella oxytoca</name>
    <dbReference type="NCBI Taxonomy" id="571"/>
    <lineage>
        <taxon>Bacteria</taxon>
        <taxon>Pseudomonadati</taxon>
        <taxon>Pseudomonadota</taxon>
        <taxon>Gammaproteobacteria</taxon>
        <taxon>Enterobacterales</taxon>
        <taxon>Enterobacteriaceae</taxon>
        <taxon>Klebsiella/Raoultella group</taxon>
        <taxon>Klebsiella</taxon>
    </lineage>
</organism>
<keyword evidence="1" id="KW-0175">Coiled coil</keyword>
<evidence type="ECO:0000313" key="3">
    <source>
        <dbReference type="Proteomes" id="UP000673434"/>
    </source>
</evidence>
<gene>
    <name evidence="2" type="ORF">J7S78_14065</name>
</gene>
<protein>
    <submittedName>
        <fullName evidence="2">Uncharacterized protein</fullName>
    </submittedName>
</protein>
<proteinExistence type="predicted"/>
<dbReference type="AlphaFoldDB" id="A0AAP2BJW5"/>
<reference evidence="2 3" key="1">
    <citation type="submission" date="2021-03" db="EMBL/GenBank/DDBJ databases">
        <authorList>
            <person name="Stanton E."/>
        </authorList>
    </citation>
    <scope>NUCLEOTIDE SEQUENCE [LARGE SCALE GENOMIC DNA]</scope>
    <source>
        <strain evidence="2 3">2020EL-00037</strain>
    </source>
</reference>
<evidence type="ECO:0000313" key="2">
    <source>
        <dbReference type="EMBL" id="MBQ0600920.1"/>
    </source>
</evidence>
<name>A0AAP2BJW5_KLEOX</name>
<feature type="coiled-coil region" evidence="1">
    <location>
        <begin position="1"/>
        <end position="28"/>
    </location>
</feature>
<sequence length="64" mass="7717">MAHLEIKKQCLKNRLARARRNARRFYNEYMRYQGGSLTHRALKHALSEKHFCTASIKPLDRFQR</sequence>
<dbReference type="Proteomes" id="UP000673434">
    <property type="component" value="Unassembled WGS sequence"/>
</dbReference>
<evidence type="ECO:0000256" key="1">
    <source>
        <dbReference type="SAM" id="Coils"/>
    </source>
</evidence>